<protein>
    <recommendedName>
        <fullName evidence="3">Transposase</fullName>
    </recommendedName>
</protein>
<proteinExistence type="predicted"/>
<dbReference type="AlphaFoldDB" id="A0A1M7U5B3"/>
<evidence type="ECO:0008006" key="3">
    <source>
        <dbReference type="Google" id="ProtNLM"/>
    </source>
</evidence>
<accession>A0A1M7U5B3</accession>
<keyword evidence="2" id="KW-1185">Reference proteome</keyword>
<dbReference type="EMBL" id="LT670849">
    <property type="protein sequence ID" value="SHN78153.1"/>
    <property type="molecule type" value="Genomic_DNA"/>
</dbReference>
<reference evidence="2" key="1">
    <citation type="submission" date="2016-11" db="EMBL/GenBank/DDBJ databases">
        <authorList>
            <person name="Varghese N."/>
            <person name="Submissions S."/>
        </authorList>
    </citation>
    <scope>NUCLEOTIDE SEQUENCE [LARGE SCALE GENOMIC DNA]</scope>
    <source>
        <strain evidence="2">GAS401</strain>
    </source>
</reference>
<name>A0A1M7U5B3_9BRAD</name>
<sequence>MECYVGLDVSLKQTSICVVNEKGSVVREGVVDSVPEAIAGFVRSKAPGAVRIGLEDRCQHYNADSKVLHSEPISIR</sequence>
<gene>
    <name evidence="1" type="ORF">SAMN05444170_3593</name>
</gene>
<evidence type="ECO:0000313" key="2">
    <source>
        <dbReference type="Proteomes" id="UP000184096"/>
    </source>
</evidence>
<dbReference type="Proteomes" id="UP000184096">
    <property type="component" value="Chromosome I"/>
</dbReference>
<evidence type="ECO:0000313" key="1">
    <source>
        <dbReference type="EMBL" id="SHN78153.1"/>
    </source>
</evidence>
<organism evidence="1 2">
    <name type="scientific">Bradyrhizobium erythrophlei</name>
    <dbReference type="NCBI Taxonomy" id="1437360"/>
    <lineage>
        <taxon>Bacteria</taxon>
        <taxon>Pseudomonadati</taxon>
        <taxon>Pseudomonadota</taxon>
        <taxon>Alphaproteobacteria</taxon>
        <taxon>Hyphomicrobiales</taxon>
        <taxon>Nitrobacteraceae</taxon>
        <taxon>Bradyrhizobium</taxon>
    </lineage>
</organism>